<protein>
    <submittedName>
        <fullName evidence="2">Adenosine-deaminase (Editase) domain-containing protein</fullName>
    </submittedName>
</protein>
<comment type="caution">
    <text evidence="2">The sequence shown here is derived from an EMBL/GenBank/DDBJ whole genome shotgun (WGS) entry which is preliminary data.</text>
</comment>
<organism evidence="2 3">
    <name type="scientific">Ditylenchus destructor</name>
    <dbReference type="NCBI Taxonomy" id="166010"/>
    <lineage>
        <taxon>Eukaryota</taxon>
        <taxon>Metazoa</taxon>
        <taxon>Ecdysozoa</taxon>
        <taxon>Nematoda</taxon>
        <taxon>Chromadorea</taxon>
        <taxon>Rhabditida</taxon>
        <taxon>Tylenchina</taxon>
        <taxon>Tylenchomorpha</taxon>
        <taxon>Sphaerularioidea</taxon>
        <taxon>Anguinidae</taxon>
        <taxon>Anguininae</taxon>
        <taxon>Ditylenchus</taxon>
    </lineage>
</organism>
<dbReference type="Proteomes" id="UP001201812">
    <property type="component" value="Unassembled WGS sequence"/>
</dbReference>
<dbReference type="Gene3D" id="3.30.160.20">
    <property type="match status" value="1"/>
</dbReference>
<dbReference type="AlphaFoldDB" id="A0AAD4N2E4"/>
<sequence>MNAERYEQLKATVHEYGLTGSLDMHYPIGTATLDMLNITKKDSCSLLSNYCTIMGIPLYPYYGFELTGRTDNNKFLCLSEHNGQVIFGVPCISKKNAKSACALRVLDILMAEGKLQNLIGQNGRKIKKRKVKNGTAGNVMDGSNENANATKNCFAEDVDFESEFKQLNPILENCPNREAIETMRNEAFKLFTAGYLYELKISPATQVYLDSCGMNTIVPIYAIFTIPSADKNKYVCLAQYEGDLFYGCLSQSKQIAKSLCAAVIAEKFLNEGRMVKGKKANKKRAALSLESLDKPFTKQARVSDDLNSANDFQLVLKPEECLSVKTIYHLILNLKNPVVLLIEFCAKNKLPQPNYIISGEINVNGLPEVNKKSAKSSAAKLALNAYIENGTIHVAEGAAIPPEQIMPLSSEIHEYFKSKCYRALSQAAIVDPIMNYCNSKISGIFLVDVLSNQASSVSWATGSHFNTSVSTSGDVINDCDSIVLTRRGLLRFLYDQVKVFVDNPENSIFYRNDSGKLCLRPNLSFHMYSNDAPSGDAVEYLEPFGTRANTPVSTHNAFDMANSQKGGLSVKTSSNNSASLMNQVTSNSNNSIYLSMSSSDKMLKWNAVGIQGCLLHHFIEPIFIESLAVGKDYDANHLSRAICSRALNTTFEAPFKVNQIYLTPVTPVIQELEREKAASFQKLAANWNAGDDTLEIVNPVTGRRALGGISRLSRRAMFQMFCSIAKGMNAEQVPTESYREAKSSNVAYGTAVKALKSKLQTAGMGIWITKDHYEIDVKF</sequence>
<dbReference type="GO" id="GO:0008251">
    <property type="term" value="F:tRNA-specific adenosine deaminase activity"/>
    <property type="evidence" value="ECO:0007669"/>
    <property type="project" value="TreeGrafter"/>
</dbReference>
<dbReference type="GO" id="GO:0006396">
    <property type="term" value="P:RNA processing"/>
    <property type="evidence" value="ECO:0007669"/>
    <property type="project" value="InterPro"/>
</dbReference>
<dbReference type="PANTHER" id="PTHR10910">
    <property type="entry name" value="EUKARYOTE SPECIFIC DSRNA BINDING PROTEIN"/>
    <property type="match status" value="1"/>
</dbReference>
<reference evidence="2" key="1">
    <citation type="submission" date="2022-01" db="EMBL/GenBank/DDBJ databases">
        <title>Genome Sequence Resource for Two Populations of Ditylenchus destructor, the Migratory Endoparasitic Phytonematode.</title>
        <authorList>
            <person name="Zhang H."/>
            <person name="Lin R."/>
            <person name="Xie B."/>
        </authorList>
    </citation>
    <scope>NUCLEOTIDE SEQUENCE</scope>
    <source>
        <strain evidence="2">BazhouSP</strain>
    </source>
</reference>
<evidence type="ECO:0000313" key="3">
    <source>
        <dbReference type="Proteomes" id="UP001201812"/>
    </source>
</evidence>
<dbReference type="PANTHER" id="PTHR10910:SF62">
    <property type="entry name" value="AT07585P-RELATED"/>
    <property type="match status" value="1"/>
</dbReference>
<dbReference type="GO" id="GO:0003725">
    <property type="term" value="F:double-stranded RNA binding"/>
    <property type="evidence" value="ECO:0007669"/>
    <property type="project" value="TreeGrafter"/>
</dbReference>
<keyword evidence="3" id="KW-1185">Reference proteome</keyword>
<dbReference type="EMBL" id="JAKKPZ010000011">
    <property type="protein sequence ID" value="KAI1715500.1"/>
    <property type="molecule type" value="Genomic_DNA"/>
</dbReference>
<gene>
    <name evidence="2" type="ORF">DdX_07818</name>
</gene>
<feature type="domain" description="A to I editase" evidence="1">
    <location>
        <begin position="456"/>
        <end position="770"/>
    </location>
</feature>
<dbReference type="SUPFAM" id="SSF54768">
    <property type="entry name" value="dsRNA-binding domain-like"/>
    <property type="match status" value="2"/>
</dbReference>
<proteinExistence type="predicted"/>
<dbReference type="Pfam" id="PF02137">
    <property type="entry name" value="A_deamin"/>
    <property type="match status" value="1"/>
</dbReference>
<dbReference type="GO" id="GO:0005737">
    <property type="term" value="C:cytoplasm"/>
    <property type="evidence" value="ECO:0007669"/>
    <property type="project" value="TreeGrafter"/>
</dbReference>
<dbReference type="SMART" id="SM00552">
    <property type="entry name" value="ADEAMc"/>
    <property type="match status" value="1"/>
</dbReference>
<dbReference type="PROSITE" id="PS50141">
    <property type="entry name" value="A_DEAMIN_EDITASE"/>
    <property type="match status" value="1"/>
</dbReference>
<accession>A0AAD4N2E4</accession>
<dbReference type="GO" id="GO:0005730">
    <property type="term" value="C:nucleolus"/>
    <property type="evidence" value="ECO:0007669"/>
    <property type="project" value="TreeGrafter"/>
</dbReference>
<dbReference type="GO" id="GO:0003726">
    <property type="term" value="F:double-stranded RNA adenosine deaminase activity"/>
    <property type="evidence" value="ECO:0007669"/>
    <property type="project" value="TreeGrafter"/>
</dbReference>
<dbReference type="GO" id="GO:0006382">
    <property type="term" value="P:adenosine to inosine editing"/>
    <property type="evidence" value="ECO:0007669"/>
    <property type="project" value="TreeGrafter"/>
</dbReference>
<evidence type="ECO:0000259" key="1">
    <source>
        <dbReference type="PROSITE" id="PS50141"/>
    </source>
</evidence>
<name>A0AAD4N2E4_9BILA</name>
<evidence type="ECO:0000313" key="2">
    <source>
        <dbReference type="EMBL" id="KAI1715500.1"/>
    </source>
</evidence>
<dbReference type="InterPro" id="IPR002466">
    <property type="entry name" value="A_deamin"/>
</dbReference>